<dbReference type="PROSITE" id="PS00041">
    <property type="entry name" value="HTH_ARAC_FAMILY_1"/>
    <property type="match status" value="1"/>
</dbReference>
<organism evidence="5 6">
    <name type="scientific">Paenibacillus swuensis</name>
    <dbReference type="NCBI Taxonomy" id="1178515"/>
    <lineage>
        <taxon>Bacteria</taxon>
        <taxon>Bacillati</taxon>
        <taxon>Bacillota</taxon>
        <taxon>Bacilli</taxon>
        <taxon>Bacillales</taxon>
        <taxon>Paenibacillaceae</taxon>
        <taxon>Paenibacillus</taxon>
    </lineage>
</organism>
<dbReference type="GO" id="GO:0003700">
    <property type="term" value="F:DNA-binding transcription factor activity"/>
    <property type="evidence" value="ECO:0007669"/>
    <property type="project" value="InterPro"/>
</dbReference>
<proteinExistence type="predicted"/>
<dbReference type="InterPro" id="IPR009057">
    <property type="entry name" value="Homeodomain-like_sf"/>
</dbReference>
<dbReference type="PANTHER" id="PTHR43280:SF30">
    <property type="entry name" value="MMSAB OPERON REGULATORY PROTEIN"/>
    <property type="match status" value="1"/>
</dbReference>
<dbReference type="SMART" id="SM00342">
    <property type="entry name" value="HTH_ARAC"/>
    <property type="match status" value="1"/>
</dbReference>
<keyword evidence="2" id="KW-0238">DNA-binding</keyword>
<dbReference type="InterPro" id="IPR037923">
    <property type="entry name" value="HTH-like"/>
</dbReference>
<dbReference type="SUPFAM" id="SSF51215">
    <property type="entry name" value="Regulatory protein AraC"/>
    <property type="match status" value="1"/>
</dbReference>
<evidence type="ECO:0000313" key="6">
    <source>
        <dbReference type="Proteomes" id="UP000076927"/>
    </source>
</evidence>
<dbReference type="STRING" id="1178515.SY83_21860"/>
<evidence type="ECO:0000313" key="5">
    <source>
        <dbReference type="EMBL" id="ANE49113.1"/>
    </source>
</evidence>
<dbReference type="Pfam" id="PF02311">
    <property type="entry name" value="AraC_binding"/>
    <property type="match status" value="1"/>
</dbReference>
<dbReference type="InterPro" id="IPR018060">
    <property type="entry name" value="HTH_AraC"/>
</dbReference>
<feature type="domain" description="HTH araC/xylS-type" evidence="4">
    <location>
        <begin position="186"/>
        <end position="284"/>
    </location>
</feature>
<evidence type="ECO:0000256" key="1">
    <source>
        <dbReference type="ARBA" id="ARBA00023015"/>
    </source>
</evidence>
<dbReference type="EMBL" id="CP011388">
    <property type="protein sequence ID" value="ANE49113.1"/>
    <property type="molecule type" value="Genomic_DNA"/>
</dbReference>
<accession>A0A172TQS8</accession>
<dbReference type="AlphaFoldDB" id="A0A172TQS8"/>
<dbReference type="PRINTS" id="PR00032">
    <property type="entry name" value="HTHARAC"/>
</dbReference>
<dbReference type="Proteomes" id="UP000076927">
    <property type="component" value="Chromosome"/>
</dbReference>
<gene>
    <name evidence="5" type="ORF">SY83_21860</name>
</gene>
<evidence type="ECO:0000256" key="2">
    <source>
        <dbReference type="ARBA" id="ARBA00023125"/>
    </source>
</evidence>
<keyword evidence="1" id="KW-0805">Transcription regulation</keyword>
<dbReference type="PANTHER" id="PTHR43280">
    <property type="entry name" value="ARAC-FAMILY TRANSCRIPTIONAL REGULATOR"/>
    <property type="match status" value="1"/>
</dbReference>
<evidence type="ECO:0000256" key="3">
    <source>
        <dbReference type="ARBA" id="ARBA00023163"/>
    </source>
</evidence>
<keyword evidence="3" id="KW-0804">Transcription</keyword>
<keyword evidence="6" id="KW-1185">Reference proteome</keyword>
<dbReference type="SUPFAM" id="SSF46689">
    <property type="entry name" value="Homeodomain-like"/>
    <property type="match status" value="1"/>
</dbReference>
<dbReference type="InterPro" id="IPR018062">
    <property type="entry name" value="HTH_AraC-typ_CS"/>
</dbReference>
<name>A0A172TQS8_9BACL</name>
<dbReference type="Pfam" id="PF12833">
    <property type="entry name" value="HTH_18"/>
    <property type="match status" value="1"/>
</dbReference>
<dbReference type="GO" id="GO:0043565">
    <property type="term" value="F:sequence-specific DNA binding"/>
    <property type="evidence" value="ECO:0007669"/>
    <property type="project" value="InterPro"/>
</dbReference>
<protein>
    <recommendedName>
        <fullName evidence="4">HTH araC/xylS-type domain-containing protein</fullName>
    </recommendedName>
</protein>
<sequence>MDCLELPIHPLPQLITVGHSFWSADMQHFERNFDVYDVLLIKQGRFFMTENDKPYELEAGDILVLEPGKTHWGQRPCGESTELYWFHFLHDKPLRTVPAEDISWKYIFKQGTDHDLRPTEQLMYVPKYGRIDLGPILPILDDMYRLHNVMSVDSALELQSLFTILLSRLQAAAMPRTPVRSRAIADLTTDYIRRHRYEPFKADQMEKELSFRFDYLARCMKQHTGMSPLQFAHHLRINEGKELLVNSTANVQQIAEQLGFENANYFIRLFRQTTGTTPLQYRKSRTGFV</sequence>
<dbReference type="InterPro" id="IPR003313">
    <property type="entry name" value="AraC-bd"/>
</dbReference>
<dbReference type="InterPro" id="IPR020449">
    <property type="entry name" value="Tscrpt_reg_AraC-type_HTH"/>
</dbReference>
<dbReference type="PROSITE" id="PS01124">
    <property type="entry name" value="HTH_ARAC_FAMILY_2"/>
    <property type="match status" value="1"/>
</dbReference>
<evidence type="ECO:0000259" key="4">
    <source>
        <dbReference type="PROSITE" id="PS01124"/>
    </source>
</evidence>
<dbReference type="KEGG" id="pswu:SY83_21860"/>
<dbReference type="Gene3D" id="1.10.10.60">
    <property type="entry name" value="Homeodomain-like"/>
    <property type="match status" value="2"/>
</dbReference>
<reference evidence="5 6" key="1">
    <citation type="submission" date="2015-01" db="EMBL/GenBank/DDBJ databases">
        <title>Paenibacillus swuensis/DY6/whole genome sequencing.</title>
        <authorList>
            <person name="Kim M.K."/>
            <person name="Srinivasan S."/>
            <person name="Lee J.-J."/>
        </authorList>
    </citation>
    <scope>NUCLEOTIDE SEQUENCE [LARGE SCALE GENOMIC DNA]</scope>
    <source>
        <strain evidence="5 6">DY6</strain>
    </source>
</reference>